<geneLocation type="mitochondrion" evidence="1"/>
<reference evidence="1" key="2">
    <citation type="submission" date="2012-12" db="EMBL/GenBank/DDBJ databases">
        <authorList>
            <person name="Lang B.F."/>
        </authorList>
    </citation>
    <scope>NUCLEOTIDE SEQUENCE</scope>
    <source>
        <strain evidence="1">CCAP 1552/2</strain>
    </source>
</reference>
<evidence type="ECO:0000313" key="1">
    <source>
        <dbReference type="EMBL" id="AGE93663.1"/>
    </source>
</evidence>
<protein>
    <submittedName>
        <fullName evidence="1">Uncharacterized protein</fullName>
    </submittedName>
</protein>
<sequence>MNLLALRIGLHNNYWSSIGNFFSPKFPRVVKDDVNNFGISASLKFSAPSTNSSVVQAKKKNFYLTPRPLTIFDNCFYNFENSSPIPGLESFGSYRSFFYYSNSYGLFFILPIFSPIKYSNAPWSGFLGKYFKSFLNTRITYSKSFIFPHNDIDYLLNIFIFRFLEKKKSFGSTADLFKFFSSSRRISNYDSSSASVFGLWNFINGLKIVCNGRLNIRSTSLSSSSFGHKSRDAKSSARNAGDVYLINSSRKKSFEVQLGHIPNNSSTNIGIQPIAYRFKPFYTQKGSNSFHLYISYKNSITSVP</sequence>
<dbReference type="GeneID" id="14659551"/>
<dbReference type="RefSeq" id="YP_007476162.1">
    <property type="nucleotide sequence ID" value="NC_020369.1"/>
</dbReference>
<dbReference type="AlphaFoldDB" id="M1JF08"/>
<accession>M1JF08</accession>
<organism evidence="1">
    <name type="scientific">Nuclearia simplex</name>
    <dbReference type="NCBI Taxonomy" id="154970"/>
    <lineage>
        <taxon>Eukaryota</taxon>
        <taxon>Rotosphaerida</taxon>
        <taxon>Nucleariidae</taxon>
        <taxon>Nuclearia</taxon>
    </lineage>
</organism>
<gene>
    <name evidence="1" type="primary">orf304</name>
</gene>
<proteinExistence type="predicted"/>
<name>M1JF08_9EUKA</name>
<dbReference type="EMBL" id="KC573039">
    <property type="protein sequence ID" value="AGE93663.1"/>
    <property type="molecule type" value="Genomic_DNA"/>
</dbReference>
<reference evidence="1" key="1">
    <citation type="journal article" date="2009" name="BMC Evol. Biol.">
        <title>Phylogenomic analyses predict sistergroup relationship of nucleariids and fungi and paraphyly of zygomycetes with significant support.</title>
        <authorList>
            <person name="Liu Y."/>
            <person name="Steenkamp E.T."/>
            <person name="Brinkmann H."/>
            <person name="Forget L."/>
            <person name="Philippe H."/>
            <person name="Lang B.F."/>
        </authorList>
    </citation>
    <scope>NUCLEOTIDE SEQUENCE</scope>
    <source>
        <strain evidence="1">CCAP 1552/2</strain>
    </source>
</reference>
<keyword evidence="1" id="KW-0496">Mitochondrion</keyword>